<reference evidence="1 2" key="1">
    <citation type="submission" date="2014-06" db="EMBL/GenBank/DDBJ databases">
        <title>Draft genome sequence of iron oxidizing acidophile Leptospirillum ferriphilum DSM14647.</title>
        <authorList>
            <person name="Cardenas J.P."/>
            <person name="Lazcano M."/>
            <person name="Ossandon F.J."/>
            <person name="Corbett M."/>
            <person name="Holmes D.S."/>
            <person name="Watkin E."/>
        </authorList>
    </citation>
    <scope>NUCLEOTIDE SEQUENCE [LARGE SCALE GENOMIC DNA]</scope>
    <source>
        <strain evidence="1 2">DSM 14647</strain>
    </source>
</reference>
<name>A0A094YMX9_9BACT</name>
<organism evidence="1 2">
    <name type="scientific">Leptospirillum ferriphilum</name>
    <dbReference type="NCBI Taxonomy" id="178606"/>
    <lineage>
        <taxon>Bacteria</taxon>
        <taxon>Pseudomonadati</taxon>
        <taxon>Nitrospirota</taxon>
        <taxon>Nitrospiria</taxon>
        <taxon>Nitrospirales</taxon>
        <taxon>Nitrospiraceae</taxon>
        <taxon>Leptospirillum</taxon>
    </lineage>
</organism>
<proteinExistence type="predicted"/>
<dbReference type="EMBL" id="JPGK01000002">
    <property type="protein sequence ID" value="KGA94566.1"/>
    <property type="molecule type" value="Genomic_DNA"/>
</dbReference>
<evidence type="ECO:0000313" key="1">
    <source>
        <dbReference type="EMBL" id="KGA94566.1"/>
    </source>
</evidence>
<comment type="caution">
    <text evidence="1">The sequence shown here is derived from an EMBL/GenBank/DDBJ whole genome shotgun (WGS) entry which is preliminary data.</text>
</comment>
<sequence length="54" mass="5905">MKQAGQLLCREMSGPAFGDIVEKDFLNAGLEKRHLEMVMVNGRENSTGVDLGNP</sequence>
<dbReference type="PATRIC" id="fig|178606.4.peg.530"/>
<dbReference type="AlphaFoldDB" id="A0A094YMX9"/>
<evidence type="ECO:0000313" key="2">
    <source>
        <dbReference type="Proteomes" id="UP000029452"/>
    </source>
</evidence>
<protein>
    <submittedName>
        <fullName evidence="1">Uncharacterized protein</fullName>
    </submittedName>
</protein>
<dbReference type="Proteomes" id="UP000029452">
    <property type="component" value="Unassembled WGS sequence"/>
</dbReference>
<accession>A0A094YMX9</accession>
<gene>
    <name evidence="1" type="ORF">LptCag_1996</name>
</gene>
<dbReference type="RefSeq" id="WP_156182949.1">
    <property type="nucleotide sequence ID" value="NZ_JBPKCJ010000004.1"/>
</dbReference>